<comment type="catalytic activity">
    <reaction evidence="6">
        <text>5-carboxymethylaminomethyluridine(34) in tRNA(Leu) + S-adenosyl-L-methionine = 5-carboxymethylaminomethyl-2'-O-methyluridine(34) in tRNA(Leu) + S-adenosyl-L-homocysteine + H(+)</text>
        <dbReference type="Rhea" id="RHEA:43088"/>
        <dbReference type="Rhea" id="RHEA-COMP:10333"/>
        <dbReference type="Rhea" id="RHEA-COMP:10334"/>
        <dbReference type="ChEBI" id="CHEBI:15378"/>
        <dbReference type="ChEBI" id="CHEBI:57856"/>
        <dbReference type="ChEBI" id="CHEBI:59789"/>
        <dbReference type="ChEBI" id="CHEBI:74508"/>
        <dbReference type="ChEBI" id="CHEBI:74511"/>
        <dbReference type="EC" id="2.1.1.207"/>
    </reaction>
</comment>
<reference evidence="10" key="1">
    <citation type="submission" date="2010-05" db="EMBL/GenBank/DDBJ databases">
        <title>The complete genome of Truepera radiovictris DSM 17093.</title>
        <authorList>
            <consortium name="US DOE Joint Genome Institute (JGI-PGF)"/>
            <person name="Lucas S."/>
            <person name="Copeland A."/>
            <person name="Lapidus A."/>
            <person name="Glavina del Rio T."/>
            <person name="Dalin E."/>
            <person name="Tice H."/>
            <person name="Bruce D."/>
            <person name="Goodwin L."/>
            <person name="Pitluck S."/>
            <person name="Kyrpides N."/>
            <person name="Mavromatis K."/>
            <person name="Ovchinnikova G."/>
            <person name="Munk A.C."/>
            <person name="Detter J.C."/>
            <person name="Han C."/>
            <person name="Tapia R."/>
            <person name="Land M."/>
            <person name="Hauser L."/>
            <person name="Markowitz V."/>
            <person name="Cheng J.-F."/>
            <person name="Hugenholtz P."/>
            <person name="Woyke T."/>
            <person name="Wu D."/>
            <person name="Tindall B."/>
            <person name="Pomrenke H.G."/>
            <person name="Brambilla E."/>
            <person name="Klenk H.-P."/>
            <person name="Eisen J.A."/>
        </authorList>
    </citation>
    <scope>NUCLEOTIDE SEQUENCE [LARGE SCALE GENOMIC DNA]</scope>
    <source>
        <strain evidence="10">DSM 17093 / CIP 108686 / LMG 22925 / RQ-24</strain>
    </source>
</reference>
<evidence type="ECO:0000256" key="7">
    <source>
        <dbReference type="PIRSR" id="PIRSR029256-1"/>
    </source>
</evidence>
<keyword evidence="2 6" id="KW-0489">Methyltransferase</keyword>
<dbReference type="Pfam" id="PF00588">
    <property type="entry name" value="SpoU_methylase"/>
    <property type="match status" value="1"/>
</dbReference>
<comment type="subcellular location">
    <subcellularLocation>
        <location evidence="6">Cytoplasm</location>
    </subcellularLocation>
</comment>
<evidence type="ECO:0000259" key="8">
    <source>
        <dbReference type="Pfam" id="PF00588"/>
    </source>
</evidence>
<keyword evidence="5 6" id="KW-0819">tRNA processing</keyword>
<evidence type="ECO:0000256" key="4">
    <source>
        <dbReference type="ARBA" id="ARBA00022691"/>
    </source>
</evidence>
<accession>D7CTZ4</accession>
<feature type="binding site" evidence="6 7">
    <location>
        <position position="104"/>
    </location>
    <ligand>
        <name>S-adenosyl-L-methionine</name>
        <dbReference type="ChEBI" id="CHEBI:59789"/>
    </ligand>
</feature>
<dbReference type="PANTHER" id="PTHR42971">
    <property type="entry name" value="TRNA (CYTIDINE(34)-2'-O)-METHYLTRANSFERASE"/>
    <property type="match status" value="1"/>
</dbReference>
<dbReference type="AlphaFoldDB" id="D7CTZ4"/>
<dbReference type="CDD" id="cd18094">
    <property type="entry name" value="SpoU-like_TrmL"/>
    <property type="match status" value="1"/>
</dbReference>
<comment type="caution">
    <text evidence="6">Lacks conserved residue(s) required for the propagation of feature annotation.</text>
</comment>
<reference evidence="9 10" key="2">
    <citation type="journal article" date="2011" name="Stand. Genomic Sci.">
        <title>Complete genome sequence of Truepera radiovictrix type strain (RQ-24).</title>
        <authorList>
            <person name="Ivanova N."/>
            <person name="Rohde C."/>
            <person name="Munk C."/>
            <person name="Nolan M."/>
            <person name="Lucas S."/>
            <person name="Del Rio T.G."/>
            <person name="Tice H."/>
            <person name="Deshpande S."/>
            <person name="Cheng J.F."/>
            <person name="Tapia R."/>
            <person name="Han C."/>
            <person name="Goodwin L."/>
            <person name="Pitluck S."/>
            <person name="Liolios K."/>
            <person name="Mavromatis K."/>
            <person name="Mikhailova N."/>
            <person name="Pati A."/>
            <person name="Chen A."/>
            <person name="Palaniappan K."/>
            <person name="Land M."/>
            <person name="Hauser L."/>
            <person name="Chang Y.J."/>
            <person name="Jeffries C.D."/>
            <person name="Brambilla E."/>
            <person name="Rohde M."/>
            <person name="Goker M."/>
            <person name="Tindall B.J."/>
            <person name="Woyke T."/>
            <person name="Bristow J."/>
            <person name="Eisen J.A."/>
            <person name="Markowitz V."/>
            <person name="Hugenholtz P."/>
            <person name="Kyrpides N.C."/>
            <person name="Klenk H.P."/>
            <person name="Lapidus A."/>
        </authorList>
    </citation>
    <scope>NUCLEOTIDE SEQUENCE [LARGE SCALE GENOMIC DNA]</scope>
    <source>
        <strain evidence="10">DSM 17093 / CIP 108686 / LMG 22925 / RQ-24</strain>
    </source>
</reference>
<proteinExistence type="inferred from homology"/>
<feature type="binding site" evidence="6 7">
    <location>
        <position position="123"/>
    </location>
    <ligand>
        <name>S-adenosyl-L-methionine</name>
        <dbReference type="ChEBI" id="CHEBI:59789"/>
    </ligand>
</feature>
<organism evidence="9 10">
    <name type="scientific">Truepera radiovictrix (strain DSM 17093 / CIP 108686 / LMG 22925 / RQ-24)</name>
    <dbReference type="NCBI Taxonomy" id="649638"/>
    <lineage>
        <taxon>Bacteria</taxon>
        <taxon>Thermotogati</taxon>
        <taxon>Deinococcota</taxon>
        <taxon>Deinococci</taxon>
        <taxon>Trueperales</taxon>
        <taxon>Trueperaceae</taxon>
        <taxon>Truepera</taxon>
    </lineage>
</organism>
<evidence type="ECO:0000256" key="6">
    <source>
        <dbReference type="HAMAP-Rule" id="MF_01885"/>
    </source>
</evidence>
<dbReference type="PIRSF" id="PIRSF029256">
    <property type="entry name" value="SpoU_TrmH_prd"/>
    <property type="match status" value="1"/>
</dbReference>
<evidence type="ECO:0000256" key="2">
    <source>
        <dbReference type="ARBA" id="ARBA00022603"/>
    </source>
</evidence>
<dbReference type="InterPro" id="IPR001537">
    <property type="entry name" value="SpoU_MeTrfase"/>
</dbReference>
<feature type="domain" description="tRNA/rRNA methyltransferase SpoU type" evidence="8">
    <location>
        <begin position="2"/>
        <end position="143"/>
    </location>
</feature>
<dbReference type="eggNOG" id="COG0219">
    <property type="taxonomic scope" value="Bacteria"/>
</dbReference>
<dbReference type="OrthoDB" id="9789043at2"/>
<dbReference type="Proteomes" id="UP000000379">
    <property type="component" value="Chromosome"/>
</dbReference>
<evidence type="ECO:0000256" key="5">
    <source>
        <dbReference type="ARBA" id="ARBA00022694"/>
    </source>
</evidence>
<evidence type="ECO:0000313" key="9">
    <source>
        <dbReference type="EMBL" id="ADI13892.1"/>
    </source>
</evidence>
<keyword evidence="10" id="KW-1185">Reference proteome</keyword>
<name>D7CTZ4_TRURR</name>
<dbReference type="InterPro" id="IPR016914">
    <property type="entry name" value="TrmL"/>
</dbReference>
<dbReference type="EC" id="2.1.1.207" evidence="6"/>
<evidence type="ECO:0000256" key="1">
    <source>
        <dbReference type="ARBA" id="ARBA00022490"/>
    </source>
</evidence>
<dbReference type="GO" id="GO:0002130">
    <property type="term" value="P:wobble position ribose methylation"/>
    <property type="evidence" value="ECO:0007669"/>
    <property type="project" value="TreeGrafter"/>
</dbReference>
<dbReference type="GO" id="GO:0141102">
    <property type="term" value="F:tRNA (5-carboxymethylaminomethyluridine(34)-2'-O)-methyltransferase activity"/>
    <property type="evidence" value="ECO:0007669"/>
    <property type="project" value="RHEA"/>
</dbReference>
<comment type="catalytic activity">
    <reaction evidence="6">
        <text>cytidine(34) in tRNA + S-adenosyl-L-methionine = 2'-O-methylcytidine(34) in tRNA + S-adenosyl-L-homocysteine + H(+)</text>
        <dbReference type="Rhea" id="RHEA:43084"/>
        <dbReference type="Rhea" id="RHEA-COMP:10331"/>
        <dbReference type="Rhea" id="RHEA-COMP:10332"/>
        <dbReference type="ChEBI" id="CHEBI:15378"/>
        <dbReference type="ChEBI" id="CHEBI:57856"/>
        <dbReference type="ChEBI" id="CHEBI:59789"/>
        <dbReference type="ChEBI" id="CHEBI:74495"/>
        <dbReference type="ChEBI" id="CHEBI:82748"/>
        <dbReference type="EC" id="2.1.1.207"/>
    </reaction>
</comment>
<dbReference type="InterPro" id="IPR029026">
    <property type="entry name" value="tRNA_m1G_MTases_N"/>
</dbReference>
<keyword evidence="1 6" id="KW-0963">Cytoplasm</keyword>
<dbReference type="PANTHER" id="PTHR42971:SF1">
    <property type="entry name" value="TRNA (CYTIDINE(34)-2'-O)-METHYLTRANSFERASE"/>
    <property type="match status" value="1"/>
</dbReference>
<comment type="function">
    <text evidence="6">Could methylate the ribose at the nucleotide 34 wobble position in tRNA.</text>
</comment>
<dbReference type="KEGG" id="tra:Trad_0757"/>
<comment type="similarity">
    <text evidence="6">Belongs to the class IV-like SAM-binding methyltransferase superfamily. RNA methyltransferase TrmH family. TrmL subfamily.</text>
</comment>
<dbReference type="STRING" id="649638.Trad_0757"/>
<dbReference type="GO" id="GO:0005737">
    <property type="term" value="C:cytoplasm"/>
    <property type="evidence" value="ECO:0007669"/>
    <property type="project" value="UniProtKB-SubCell"/>
</dbReference>
<evidence type="ECO:0000313" key="10">
    <source>
        <dbReference type="Proteomes" id="UP000000379"/>
    </source>
</evidence>
<keyword evidence="4 6" id="KW-0949">S-adenosyl-L-methionine</keyword>
<feature type="binding site" evidence="6 7">
    <location>
        <position position="131"/>
    </location>
    <ligand>
        <name>S-adenosyl-L-methionine</name>
        <dbReference type="ChEBI" id="CHEBI:59789"/>
    </ligand>
</feature>
<dbReference type="InterPro" id="IPR029028">
    <property type="entry name" value="Alpha/beta_knot_MTases"/>
</dbReference>
<dbReference type="EMBL" id="CP002049">
    <property type="protein sequence ID" value="ADI13892.1"/>
    <property type="molecule type" value="Genomic_DNA"/>
</dbReference>
<dbReference type="GO" id="GO:0003723">
    <property type="term" value="F:RNA binding"/>
    <property type="evidence" value="ECO:0007669"/>
    <property type="project" value="InterPro"/>
</dbReference>
<sequence>MFHVALFEPEIAGNVGNIARTCAVVGAPLHLIRPYGFRLSDAAVRRAGMDYWEAVQLTQHASFAQFEAHFARAFEAGRVFAFTTKATVGYSEVRYRPGDVLLFGPESRGLPEAVRALASPVRIPMQGGARSLNLAVSVGVGLYEAWRQLGFAPTPPP</sequence>
<dbReference type="GO" id="GO:0141098">
    <property type="term" value="F:tRNA (cytidine(34)-2'-O)-methyltransferase activity"/>
    <property type="evidence" value="ECO:0007669"/>
    <property type="project" value="RHEA"/>
</dbReference>
<dbReference type="HAMAP" id="MF_01885">
    <property type="entry name" value="tRNA_methyltr_TrmL"/>
    <property type="match status" value="1"/>
</dbReference>
<dbReference type="Gene3D" id="3.40.1280.10">
    <property type="match status" value="1"/>
</dbReference>
<gene>
    <name evidence="9" type="ordered locus">Trad_0757</name>
</gene>
<dbReference type="HOGENOM" id="CLU_110125_2_1_0"/>
<protein>
    <recommendedName>
        <fullName evidence="6">Putative tRNA (cytidine(34)-2'-O)-methyltransferase</fullName>
        <ecNumber evidence="6">2.1.1.207</ecNumber>
    </recommendedName>
    <alternativeName>
        <fullName evidence="6">tRNA (cytidine/uridine-2'-O-)-methyltransferase</fullName>
    </alternativeName>
</protein>
<keyword evidence="3 6" id="KW-0808">Transferase</keyword>
<evidence type="ECO:0000256" key="3">
    <source>
        <dbReference type="ARBA" id="ARBA00022679"/>
    </source>
</evidence>
<dbReference type="RefSeq" id="WP_013177264.1">
    <property type="nucleotide sequence ID" value="NC_014221.1"/>
</dbReference>
<dbReference type="SUPFAM" id="SSF75217">
    <property type="entry name" value="alpha/beta knot"/>
    <property type="match status" value="1"/>
</dbReference>